<proteinExistence type="predicted"/>
<sequence length="647" mass="71341">MLDPFREIVGVPESDPEGLIVRPFRDMPLECHINKWVPGPTLGRTNTVELIWSVGGVEVPVDPHQFDEASYAAAPEPIVLHVPAHFMLDFDAVIELRYRVKEDGNPDVDSLPRTLRLDRNPPSFLLPSDSPWFVDPDIAASGITEAVLAANEFIEIGIPDFVVRAARDQASIYLSDETPPFPLIHTVIKTFDFTDEPLIIPVHRDFFRALPNGQGFMTGRAYDRSGNFSPLTASTSFNVNLIPSPSNLLPPVIRPPAYLDLLLKRDDARAGIVAQVPAPAYTDYMPNDSVVMIWDGRPVLPALPITGFPFSVPIPWNILRVPGPLAREEVPVRYEIHRAGRNPFPSPVSFFWVDWTIAGQDHAGAPALLNPTLERVQVIGNGSGLSNELDLRDRVVGASVWGRLYVDPQPGEVLALYWGSRGPLAHYTVQPGDVFDQLVRFVPDVSGADIVAEGNHPEMEVFYTTSNGVNEQHAPQTLVNVHVDPLIELDAPKILHTLLGGGNYLTCASLPAICHGVRWLIPADSRMREHDQVELFWQGFSSNAWENPIDDTDFQGRESITAEHLQNGVPMVVLPWETKIEPMRVYASATAQYFLYRGGALVGQSKMGRVRIDRVSPGSGKVCQPGDPGFCDGTDLQWLDTAAGNTV</sequence>
<protein>
    <submittedName>
        <fullName evidence="1">Uncharacterized protein</fullName>
    </submittedName>
</protein>
<reference evidence="1 2" key="1">
    <citation type="submission" date="2023-11" db="EMBL/GenBank/DDBJ databases">
        <title>Genome sequence of Pseudomonas salmasensis Strain SLU99.</title>
        <authorList>
            <person name="Ghadamgahi F."/>
            <person name="Kalyandurg P.B."/>
            <person name="Catara V."/>
            <person name="Vetukuri R."/>
            <person name="Ghosh S."/>
        </authorList>
    </citation>
    <scope>NUCLEOTIDE SEQUENCE [LARGE SCALE GENOMIC DNA]</scope>
    <source>
        <strain evidence="1 2">SLU99</strain>
    </source>
</reference>
<organism evidence="1 2">
    <name type="scientific">Pseudomonas salmasensis</name>
    <dbReference type="NCBI Taxonomy" id="2745514"/>
    <lineage>
        <taxon>Bacteria</taxon>
        <taxon>Pseudomonadati</taxon>
        <taxon>Pseudomonadota</taxon>
        <taxon>Gammaproteobacteria</taxon>
        <taxon>Pseudomonadales</taxon>
        <taxon>Pseudomonadaceae</taxon>
        <taxon>Pseudomonas</taxon>
    </lineage>
</organism>
<accession>A0ABU5FHP7</accession>
<keyword evidence="2" id="KW-1185">Reference proteome</keyword>
<name>A0ABU5FHP7_9PSED</name>
<gene>
    <name evidence="1" type="ORF">SO486_14875</name>
</gene>
<dbReference type="RefSeq" id="WP_320747782.1">
    <property type="nucleotide sequence ID" value="NZ_JAXGGE010000001.1"/>
</dbReference>
<evidence type="ECO:0000313" key="1">
    <source>
        <dbReference type="EMBL" id="MDY4301263.1"/>
    </source>
</evidence>
<comment type="caution">
    <text evidence="1">The sequence shown here is derived from an EMBL/GenBank/DDBJ whole genome shotgun (WGS) entry which is preliminary data.</text>
</comment>
<dbReference type="EMBL" id="JAXGGE010000001">
    <property type="protein sequence ID" value="MDY4301263.1"/>
    <property type="molecule type" value="Genomic_DNA"/>
</dbReference>
<dbReference type="Proteomes" id="UP001277967">
    <property type="component" value="Unassembled WGS sequence"/>
</dbReference>
<evidence type="ECO:0000313" key="2">
    <source>
        <dbReference type="Proteomes" id="UP001277967"/>
    </source>
</evidence>